<reference evidence="1" key="1">
    <citation type="submission" date="2020-05" db="EMBL/GenBank/DDBJ databases">
        <authorList>
            <person name="Chiriac C."/>
            <person name="Salcher M."/>
            <person name="Ghai R."/>
            <person name="Kavagutti S V."/>
        </authorList>
    </citation>
    <scope>NUCLEOTIDE SEQUENCE</scope>
</reference>
<sequence length="444" mass="46047">MSDPISRRELLKWFSAGAGAAAVGGATWYTGRTDPPSTAPTPVATNVPAPVVRPPVTTAASAITAPPAPPAVPDLAQRLLVVVEMGGGNDGMSTLVPYGLGSYYDLRPNTALGGDSVLALDGEVGFHADLARTLARGAAVLQGVGVPDSDGSHFEMMARWWAGAMDSGSSFDTGFLGRLADAIGDPAAPAVALSVGSGSHPALVSRTVGTLSIPDAGSSWYVTGAGEDDWLRMMFQQGFTRFGQAASSGGVEGWKRGLMSQSVAFAELLDGVGEEDEEAGAYPESDLGRGLRLAARLFTGDIGLRIVHVPMNLDFDTHDDHNGRYPALMQDFDASVDAFFADLEARGLADRVLLATTSEFGRTAHDNASYGLDHGTASNMLLMGPVVAGRHGEHPSLDTLDDNGNLVPTVGLDQYYATIAEHWFGVPASEVLAGSPAPVAGIIA</sequence>
<evidence type="ECO:0000313" key="1">
    <source>
        <dbReference type="EMBL" id="CAB4558164.1"/>
    </source>
</evidence>
<proteinExistence type="predicted"/>
<dbReference type="PROSITE" id="PS51318">
    <property type="entry name" value="TAT"/>
    <property type="match status" value="1"/>
</dbReference>
<dbReference type="SUPFAM" id="SSF53649">
    <property type="entry name" value="Alkaline phosphatase-like"/>
    <property type="match status" value="1"/>
</dbReference>
<protein>
    <submittedName>
        <fullName evidence="1">Unannotated protein</fullName>
    </submittedName>
</protein>
<dbReference type="InterPro" id="IPR010869">
    <property type="entry name" value="DUF1501"/>
</dbReference>
<gene>
    <name evidence="1" type="ORF">UFOPK1493_01566</name>
</gene>
<organism evidence="1">
    <name type="scientific">freshwater metagenome</name>
    <dbReference type="NCBI Taxonomy" id="449393"/>
    <lineage>
        <taxon>unclassified sequences</taxon>
        <taxon>metagenomes</taxon>
        <taxon>ecological metagenomes</taxon>
    </lineage>
</organism>
<name>A0A6J6D454_9ZZZZ</name>
<dbReference type="AlphaFoldDB" id="A0A6J6D454"/>
<dbReference type="InterPro" id="IPR017850">
    <property type="entry name" value="Alkaline_phosphatase_core_sf"/>
</dbReference>
<dbReference type="PANTHER" id="PTHR43737:SF1">
    <property type="entry name" value="DUF1501 DOMAIN-CONTAINING PROTEIN"/>
    <property type="match status" value="1"/>
</dbReference>
<dbReference type="PANTHER" id="PTHR43737">
    <property type="entry name" value="BLL7424 PROTEIN"/>
    <property type="match status" value="1"/>
</dbReference>
<dbReference type="Pfam" id="PF07394">
    <property type="entry name" value="DUF1501"/>
    <property type="match status" value="1"/>
</dbReference>
<accession>A0A6J6D454</accession>
<dbReference type="InterPro" id="IPR006311">
    <property type="entry name" value="TAT_signal"/>
</dbReference>
<dbReference type="EMBL" id="CAEZSR010000048">
    <property type="protein sequence ID" value="CAB4558164.1"/>
    <property type="molecule type" value="Genomic_DNA"/>
</dbReference>